<keyword evidence="2" id="KW-1185">Reference proteome</keyword>
<evidence type="ECO:0000313" key="1">
    <source>
        <dbReference type="EMBL" id="EFO81505.1"/>
    </source>
</evidence>
<evidence type="ECO:0000313" key="2">
    <source>
        <dbReference type="Proteomes" id="UP000054010"/>
    </source>
</evidence>
<dbReference type="HOGENOM" id="CLU_1473806_0_0_0"/>
<accession>E1IBE8</accession>
<dbReference type="EMBL" id="ADVR01000011">
    <property type="protein sequence ID" value="EFO81505.1"/>
    <property type="molecule type" value="Genomic_DNA"/>
</dbReference>
<name>E1IBE8_9CHLR</name>
<sequence>MNWFMQQRSWRMIGQQVGRLALVLALVLVTLLGVTVAAIGMQAQRDETRNADLLLLIAPELPPSMLIEHCLDLYRRGYGTQIAITGPGQVRARNDLLGRGVPAEALLDVGERPSLVAGLQVIQQRGVTSLLVASLPADQLLALKVAHDIGLRAYGSPEPALAEDFFETLRASRDYWRYALLRL</sequence>
<dbReference type="OrthoDB" id="155596at2"/>
<organism evidence="1 2">
    <name type="scientific">Oscillochloris trichoides DG-6</name>
    <dbReference type="NCBI Taxonomy" id="765420"/>
    <lineage>
        <taxon>Bacteria</taxon>
        <taxon>Bacillati</taxon>
        <taxon>Chloroflexota</taxon>
        <taxon>Chloroflexia</taxon>
        <taxon>Chloroflexales</taxon>
        <taxon>Chloroflexineae</taxon>
        <taxon>Oscillochloridaceae</taxon>
        <taxon>Oscillochloris</taxon>
    </lineage>
</organism>
<dbReference type="eggNOG" id="COG1434">
    <property type="taxonomic scope" value="Bacteria"/>
</dbReference>
<dbReference type="AlphaFoldDB" id="E1IBE8"/>
<gene>
    <name evidence="1" type="ORF">OSCT_0649</name>
</gene>
<dbReference type="Proteomes" id="UP000054010">
    <property type="component" value="Unassembled WGS sequence"/>
</dbReference>
<protein>
    <submittedName>
        <fullName evidence="1">Uncharacterized protein</fullName>
    </submittedName>
</protein>
<comment type="caution">
    <text evidence="1">The sequence shown here is derived from an EMBL/GenBank/DDBJ whole genome shotgun (WGS) entry which is preliminary data.</text>
</comment>
<proteinExistence type="predicted"/>
<dbReference type="STRING" id="765420.OSCT_0649"/>
<reference evidence="1 2" key="1">
    <citation type="journal article" date="2011" name="J. Bacteriol.">
        <title>Draft genome sequence of the anoxygenic filamentous phototrophic bacterium Oscillochloris trichoides subsp. DG-6.</title>
        <authorList>
            <person name="Kuznetsov B.B."/>
            <person name="Ivanovsky R.N."/>
            <person name="Keppen O.I."/>
            <person name="Sukhacheva M.V."/>
            <person name="Bumazhkin B.K."/>
            <person name="Patutina E.O."/>
            <person name="Beletsky A.V."/>
            <person name="Mardanov A.V."/>
            <person name="Baslerov R.V."/>
            <person name="Panteleeva A.N."/>
            <person name="Kolganova T.V."/>
            <person name="Ravin N.V."/>
            <person name="Skryabin K.G."/>
        </authorList>
    </citation>
    <scope>NUCLEOTIDE SEQUENCE [LARGE SCALE GENOMIC DNA]</scope>
    <source>
        <strain evidence="1 2">DG-6</strain>
    </source>
</reference>